<protein>
    <submittedName>
        <fullName evidence="1">Uncharacterized protein</fullName>
    </submittedName>
</protein>
<dbReference type="HOGENOM" id="CLU_2882554_0_0_6"/>
<accession>I3USP2</accession>
<evidence type="ECO:0000313" key="2">
    <source>
        <dbReference type="Proteomes" id="UP000005268"/>
    </source>
</evidence>
<gene>
    <name evidence="1" type="ORF">YSA_03216</name>
</gene>
<dbReference type="EMBL" id="CP003588">
    <property type="protein sequence ID" value="AFK68513.1"/>
    <property type="molecule type" value="Genomic_DNA"/>
</dbReference>
<evidence type="ECO:0000313" key="1">
    <source>
        <dbReference type="EMBL" id="AFK68513.1"/>
    </source>
</evidence>
<name>I3USP2_PSEPU</name>
<proteinExistence type="predicted"/>
<organism evidence="1 2">
    <name type="scientific">Pseudomonas putida ND6</name>
    <dbReference type="NCBI Taxonomy" id="231023"/>
    <lineage>
        <taxon>Bacteria</taxon>
        <taxon>Pseudomonadati</taxon>
        <taxon>Pseudomonadota</taxon>
        <taxon>Gammaproteobacteria</taxon>
        <taxon>Pseudomonadales</taxon>
        <taxon>Pseudomonadaceae</taxon>
        <taxon>Pseudomonas</taxon>
    </lineage>
</organism>
<dbReference type="AlphaFoldDB" id="I3USP2"/>
<dbReference type="Proteomes" id="UP000005268">
    <property type="component" value="Chromosome"/>
</dbReference>
<dbReference type="KEGG" id="ppi:YSA_03216"/>
<reference evidence="1 2" key="1">
    <citation type="journal article" date="2012" name="J. Bacteriol.">
        <title>Complete Genome Sequence of the Naphthalene-Degrading Pseudomonas putida Strain ND6.</title>
        <authorList>
            <person name="Li S."/>
            <person name="Zhao H."/>
            <person name="Li Y."/>
            <person name="Niu S."/>
            <person name="Cai B."/>
        </authorList>
    </citation>
    <scope>NUCLEOTIDE SEQUENCE [LARGE SCALE GENOMIC DNA]</scope>
    <source>
        <strain evidence="1 2">ND6</strain>
    </source>
</reference>
<sequence>MIASMAAKRSAEGLGTNSMTQTKFCSRRAVFSRLMLAGHLVWSGWHCAAEGELGHVRMRRMVI</sequence>